<evidence type="ECO:0000313" key="5">
    <source>
        <dbReference type="Proteomes" id="UP001290101"/>
    </source>
</evidence>
<feature type="domain" description="MmgE/PrpD N-terminal" evidence="2">
    <location>
        <begin position="6"/>
        <end position="244"/>
    </location>
</feature>
<sequence length="461" mass="48677">MPSVLERLADIVAGVPPEQLPDEVVHEAGRRLLDAIGCMLGGSAAGPVRAAFDAVGTTAGPATLVGDGRRASVADAALANSTALRYLDYMDGHPGPYPCHPSLLVPAVLAAAESHRAGGRQLALAIALGYEVDIRMQLGSGDPDITAHGWSGSTNLAVAVPSAVAGIFGLSRDELVHALAIATVHGPTLGASGRGQMAPSKSCVDGMVAQSAITAALLARHGMRGKVTAFEGEDGFLNGVAGRFDEEVLLGPIDHFRILDAYTKQYNAVKCAQSAVGSVVALRESVAGRWDEVDRIILRLAERDWRNQSDDVEARRRPGNRDTANHSVVYCLAAAAIDGHLQAEQFGPDRLADPRIHALIDRTVIAPDPELTSYWPKANPASVEIRLRSGETFTHTTIYFPGHPRNPIRDEELEAKFRSLATPVVGAERAGTIVEQVRRLPELTEVGGLLALLSPGSGVEA</sequence>
<accession>A0ABU5JDZ0</accession>
<dbReference type="Pfam" id="PF19305">
    <property type="entry name" value="MmgE_PrpD_C"/>
    <property type="match status" value="1"/>
</dbReference>
<dbReference type="EMBL" id="JAXOTQ010000017">
    <property type="protein sequence ID" value="MDZ5490800.1"/>
    <property type="molecule type" value="Genomic_DNA"/>
</dbReference>
<dbReference type="InterPro" id="IPR045336">
    <property type="entry name" value="MmgE_PrpD_N"/>
</dbReference>
<dbReference type="Gene3D" id="1.10.4100.10">
    <property type="entry name" value="2-methylcitrate dehydratase PrpD"/>
    <property type="match status" value="1"/>
</dbReference>
<keyword evidence="5" id="KW-1185">Reference proteome</keyword>
<dbReference type="SUPFAM" id="SSF103378">
    <property type="entry name" value="2-methylcitrate dehydratase PrpD"/>
    <property type="match status" value="1"/>
</dbReference>
<evidence type="ECO:0000313" key="4">
    <source>
        <dbReference type="EMBL" id="MDZ5490800.1"/>
    </source>
</evidence>
<dbReference type="PANTHER" id="PTHR16943:SF8">
    <property type="entry name" value="2-METHYLCITRATE DEHYDRATASE"/>
    <property type="match status" value="1"/>
</dbReference>
<dbReference type="RefSeq" id="WP_322440867.1">
    <property type="nucleotide sequence ID" value="NZ_JAXOTQ010000017.1"/>
</dbReference>
<dbReference type="Gene3D" id="3.30.1330.120">
    <property type="entry name" value="2-methylcitrate dehydratase PrpD"/>
    <property type="match status" value="1"/>
</dbReference>
<comment type="similarity">
    <text evidence="1">Belongs to the PrpD family.</text>
</comment>
<organism evidence="4 5">
    <name type="scientific">Micromonospora sicca</name>
    <dbReference type="NCBI Taxonomy" id="2202420"/>
    <lineage>
        <taxon>Bacteria</taxon>
        <taxon>Bacillati</taxon>
        <taxon>Actinomycetota</taxon>
        <taxon>Actinomycetes</taxon>
        <taxon>Micromonosporales</taxon>
        <taxon>Micromonosporaceae</taxon>
        <taxon>Micromonospora</taxon>
    </lineage>
</organism>
<comment type="caution">
    <text evidence="4">The sequence shown here is derived from an EMBL/GenBank/DDBJ whole genome shotgun (WGS) entry which is preliminary data.</text>
</comment>
<reference evidence="4 5" key="1">
    <citation type="submission" date="2023-12" db="EMBL/GenBank/DDBJ databases">
        <title>Micromonospora sp. nov., isolated from Atacama Desert.</title>
        <authorList>
            <person name="Carro L."/>
            <person name="Golinska P."/>
            <person name="Klenk H.-P."/>
            <person name="Goodfellow M."/>
        </authorList>
    </citation>
    <scope>NUCLEOTIDE SEQUENCE [LARGE SCALE GENOMIC DNA]</scope>
    <source>
        <strain evidence="4 5">4G53</strain>
    </source>
</reference>
<dbReference type="Proteomes" id="UP001290101">
    <property type="component" value="Unassembled WGS sequence"/>
</dbReference>
<dbReference type="Pfam" id="PF03972">
    <property type="entry name" value="MmgE_PrpD_N"/>
    <property type="match status" value="1"/>
</dbReference>
<evidence type="ECO:0000259" key="3">
    <source>
        <dbReference type="Pfam" id="PF19305"/>
    </source>
</evidence>
<name>A0ABU5JDZ0_9ACTN</name>
<dbReference type="InterPro" id="IPR005656">
    <property type="entry name" value="MmgE_PrpD"/>
</dbReference>
<evidence type="ECO:0000256" key="1">
    <source>
        <dbReference type="ARBA" id="ARBA00006174"/>
    </source>
</evidence>
<evidence type="ECO:0000259" key="2">
    <source>
        <dbReference type="Pfam" id="PF03972"/>
    </source>
</evidence>
<proteinExistence type="inferred from homology"/>
<dbReference type="InterPro" id="IPR045337">
    <property type="entry name" value="MmgE_PrpD_C"/>
</dbReference>
<dbReference type="PANTHER" id="PTHR16943">
    <property type="entry name" value="2-METHYLCITRATE DEHYDRATASE-RELATED"/>
    <property type="match status" value="1"/>
</dbReference>
<protein>
    <submittedName>
        <fullName evidence="4">MmgE/PrpD family protein</fullName>
    </submittedName>
</protein>
<dbReference type="InterPro" id="IPR042183">
    <property type="entry name" value="MmgE/PrpD_sf_1"/>
</dbReference>
<dbReference type="InterPro" id="IPR042188">
    <property type="entry name" value="MmgE/PrpD_sf_2"/>
</dbReference>
<gene>
    <name evidence="4" type="ORF">U2F25_15220</name>
</gene>
<dbReference type="InterPro" id="IPR036148">
    <property type="entry name" value="MmgE/PrpD_sf"/>
</dbReference>
<feature type="domain" description="MmgE/PrpD C-terminal" evidence="3">
    <location>
        <begin position="266"/>
        <end position="436"/>
    </location>
</feature>